<feature type="transmembrane region" description="Helical" evidence="12">
    <location>
        <begin position="773"/>
        <end position="796"/>
    </location>
</feature>
<feature type="domain" description="GPI ethanolamine phosphate transferase 1 C-terminal" evidence="13">
    <location>
        <begin position="398"/>
        <end position="840"/>
    </location>
</feature>
<feature type="transmembrane region" description="Helical" evidence="12">
    <location>
        <begin position="670"/>
        <end position="686"/>
    </location>
</feature>
<evidence type="ECO:0000313" key="15">
    <source>
        <dbReference type="Proteomes" id="UP000494206"/>
    </source>
</evidence>
<feature type="transmembrane region" description="Helical" evidence="12">
    <location>
        <begin position="539"/>
        <end position="559"/>
    </location>
</feature>
<dbReference type="PANTHER" id="PTHR12250:SF0">
    <property type="entry name" value="GPI ETHANOLAMINE PHOSPHATE TRANSFERASE 1"/>
    <property type="match status" value="1"/>
</dbReference>
<keyword evidence="8 12" id="KW-0256">Endoplasmic reticulum</keyword>
<evidence type="ECO:0000256" key="3">
    <source>
        <dbReference type="ARBA" id="ARBA00008400"/>
    </source>
</evidence>
<evidence type="ECO:0000256" key="10">
    <source>
        <dbReference type="ARBA" id="ARBA00023136"/>
    </source>
</evidence>
<dbReference type="InterPro" id="IPR037671">
    <property type="entry name" value="PIGN_N"/>
</dbReference>
<feature type="transmembrane region" description="Helical" evidence="12">
    <location>
        <begin position="743"/>
        <end position="761"/>
    </location>
</feature>
<comment type="similarity">
    <text evidence="3 12">Belongs to the PIGG/PIGN/PIGO family. PIGN subfamily.</text>
</comment>
<dbReference type="Gene3D" id="3.40.720.10">
    <property type="entry name" value="Alkaline Phosphatase, subunit A"/>
    <property type="match status" value="2"/>
</dbReference>
<dbReference type="SUPFAM" id="SSF53649">
    <property type="entry name" value="Alkaline phosphatase-like"/>
    <property type="match status" value="1"/>
</dbReference>
<dbReference type="InterPro" id="IPR017850">
    <property type="entry name" value="Alkaline_phosphatase_core_sf"/>
</dbReference>
<comment type="pathway">
    <text evidence="2 12">Glycolipid biosynthesis; glycosylphosphatidylinositol-anchor biosynthesis.</text>
</comment>
<evidence type="ECO:0000256" key="5">
    <source>
        <dbReference type="ARBA" id="ARBA00022502"/>
    </source>
</evidence>
<keyword evidence="9 12" id="KW-1133">Transmembrane helix</keyword>
<dbReference type="InterPro" id="IPR002591">
    <property type="entry name" value="Phosphodiest/P_Trfase"/>
</dbReference>
<evidence type="ECO:0000256" key="9">
    <source>
        <dbReference type="ARBA" id="ARBA00022989"/>
    </source>
</evidence>
<evidence type="ECO:0000256" key="11">
    <source>
        <dbReference type="ARBA" id="ARBA00023180"/>
    </source>
</evidence>
<evidence type="ECO:0000256" key="4">
    <source>
        <dbReference type="ARBA" id="ARBA00020831"/>
    </source>
</evidence>
<name>A0A8S1F5L0_9PELO</name>
<feature type="transmembrane region" description="Helical" evidence="12">
    <location>
        <begin position="514"/>
        <end position="532"/>
    </location>
</feature>
<dbReference type="Proteomes" id="UP000494206">
    <property type="component" value="Unassembled WGS sequence"/>
</dbReference>
<evidence type="ECO:0000256" key="6">
    <source>
        <dbReference type="ARBA" id="ARBA00022679"/>
    </source>
</evidence>
<comment type="caution">
    <text evidence="14">The sequence shown here is derived from an EMBL/GenBank/DDBJ whole genome shotgun (WGS) entry which is preliminary data.</text>
</comment>
<accession>A0A8S1F5L0</accession>
<keyword evidence="15" id="KW-1185">Reference proteome</keyword>
<dbReference type="OrthoDB" id="2748310at2759"/>
<dbReference type="EMBL" id="CADEPM010000006">
    <property type="protein sequence ID" value="CAB3406991.1"/>
    <property type="molecule type" value="Genomic_DNA"/>
</dbReference>
<organism evidence="14 15">
    <name type="scientific">Caenorhabditis bovis</name>
    <dbReference type="NCBI Taxonomy" id="2654633"/>
    <lineage>
        <taxon>Eukaryota</taxon>
        <taxon>Metazoa</taxon>
        <taxon>Ecdysozoa</taxon>
        <taxon>Nematoda</taxon>
        <taxon>Chromadorea</taxon>
        <taxon>Rhabditida</taxon>
        <taxon>Rhabditina</taxon>
        <taxon>Rhabditomorpha</taxon>
        <taxon>Rhabditoidea</taxon>
        <taxon>Rhabditidae</taxon>
        <taxon>Peloderinae</taxon>
        <taxon>Caenorhabditis</taxon>
    </lineage>
</organism>
<dbReference type="CDD" id="cd16020">
    <property type="entry name" value="GPI_EPT_1"/>
    <property type="match status" value="1"/>
</dbReference>
<dbReference type="AlphaFoldDB" id="A0A8S1F5L0"/>
<dbReference type="GO" id="GO:0051377">
    <property type="term" value="F:mannose-ethanolamine phosphotransferase activity"/>
    <property type="evidence" value="ECO:0007669"/>
    <property type="project" value="UniProtKB-UniRule"/>
</dbReference>
<dbReference type="Pfam" id="PF04987">
    <property type="entry name" value="PigN"/>
    <property type="match status" value="1"/>
</dbReference>
<feature type="transmembrane region" description="Helical" evidence="12">
    <location>
        <begin position="450"/>
        <end position="474"/>
    </location>
</feature>
<dbReference type="EC" id="2.-.-.-" evidence="12"/>
<reference evidence="14 15" key="1">
    <citation type="submission" date="2020-04" db="EMBL/GenBank/DDBJ databases">
        <authorList>
            <person name="Laetsch R D."/>
            <person name="Stevens L."/>
            <person name="Kumar S."/>
            <person name="Blaxter L. M."/>
        </authorList>
    </citation>
    <scope>NUCLEOTIDE SEQUENCE [LARGE SCALE GENOMIC DNA]</scope>
</reference>
<evidence type="ECO:0000256" key="1">
    <source>
        <dbReference type="ARBA" id="ARBA00004477"/>
    </source>
</evidence>
<feature type="transmembrane region" description="Helical" evidence="12">
    <location>
        <begin position="5"/>
        <end position="25"/>
    </location>
</feature>
<proteinExistence type="inferred from homology"/>
<keyword evidence="11" id="KW-0325">Glycoprotein</keyword>
<evidence type="ECO:0000256" key="8">
    <source>
        <dbReference type="ARBA" id="ARBA00022824"/>
    </source>
</evidence>
<feature type="transmembrane region" description="Helical" evidence="12">
    <location>
        <begin position="579"/>
        <end position="598"/>
    </location>
</feature>
<evidence type="ECO:0000256" key="2">
    <source>
        <dbReference type="ARBA" id="ARBA00004687"/>
    </source>
</evidence>
<dbReference type="GO" id="GO:0006506">
    <property type="term" value="P:GPI anchor biosynthetic process"/>
    <property type="evidence" value="ECO:0007669"/>
    <property type="project" value="UniProtKB-KW"/>
</dbReference>
<evidence type="ECO:0000259" key="13">
    <source>
        <dbReference type="Pfam" id="PF04987"/>
    </source>
</evidence>
<dbReference type="GO" id="GO:0005789">
    <property type="term" value="C:endoplasmic reticulum membrane"/>
    <property type="evidence" value="ECO:0007669"/>
    <property type="project" value="UniProtKB-SubCell"/>
</dbReference>
<evidence type="ECO:0000256" key="12">
    <source>
        <dbReference type="RuleBase" id="RU367138"/>
    </source>
</evidence>
<dbReference type="InterPro" id="IPR007070">
    <property type="entry name" value="GPI_EtnP_transferase_1"/>
</dbReference>
<evidence type="ECO:0000256" key="7">
    <source>
        <dbReference type="ARBA" id="ARBA00022692"/>
    </source>
</evidence>
<dbReference type="InterPro" id="IPR017852">
    <property type="entry name" value="GPI_EtnP_transferase_1_C"/>
</dbReference>
<comment type="subcellular location">
    <subcellularLocation>
        <location evidence="1 12">Endoplasmic reticulum membrane</location>
        <topology evidence="1 12">Multi-pass membrane protein</topology>
    </subcellularLocation>
</comment>
<feature type="transmembrane region" description="Helical" evidence="12">
    <location>
        <begin position="409"/>
        <end position="430"/>
    </location>
</feature>
<gene>
    <name evidence="14" type="ORF">CBOVIS_LOCUS8985</name>
</gene>
<comment type="function">
    <text evidence="12">Ethanolamine phosphate transferase involved in glycosylphosphatidylinositol-anchor biosynthesis. Transfers ethanolamine phosphate to the first alpha-1,4-linked mannose of the glycosylphosphatidylinositol precursor of GPI-anchor.</text>
</comment>
<feature type="transmembrane region" description="Helical" evidence="12">
    <location>
        <begin position="618"/>
        <end position="636"/>
    </location>
</feature>
<protein>
    <recommendedName>
        <fullName evidence="4 12">GPI ethanolamine phosphate transferase 1</fullName>
        <ecNumber evidence="12">2.-.-.-</ecNumber>
    </recommendedName>
</protein>
<feature type="transmembrane region" description="Helical" evidence="12">
    <location>
        <begin position="817"/>
        <end position="836"/>
    </location>
</feature>
<keyword evidence="7 12" id="KW-0812">Transmembrane</keyword>
<dbReference type="PANTHER" id="PTHR12250">
    <property type="entry name" value="PHOSPHATIDYLINOSITOL GLYCAN, CLASS N"/>
    <property type="match status" value="1"/>
</dbReference>
<feature type="transmembrane region" description="Helical" evidence="12">
    <location>
        <begin position="848"/>
        <end position="872"/>
    </location>
</feature>
<dbReference type="Pfam" id="PF01663">
    <property type="entry name" value="Phosphodiest"/>
    <property type="match status" value="1"/>
</dbReference>
<sequence length="879" mass="99404">MSLRLLIVGISIHLILIYSIFDVYYTSPVIKGINAHYLKNVEPPSKRVVIYSADGLRYDTFNNWPEKSPFLHDIIRNRKGVAGLSLSHVPTESRPGHVAIFAGITEDVSSVAKGWKKNPVKFDSVFNRSSHSYMWGSPDIVSLFDDIPAATSFYYSEEEEDFSSDDASNLDKWVFDNFENFLKSNSELKEQSQVIFFLHLLGIDTNGHGHKPKSNQYIDNIKVVDDGIAKTTEIIEEFFGDGKTAYIFTSDHGMTDWGSHGAGSDVEVLTPFVAWGAGIRKGGVRHAINQIDFAPLISMLIGTAIPTNSMGVLPVSLMNSGSQKYEFRAILANFLQLKEQIVHLRNGISHRFWFQQFPHFGDKSMNALESEMVRLAKIGRFEAATSLFVNKAHLLKDAIVYYHRYDQQLLGSAVTLIFFSWICLISSFLIQDKPMKLEKSLLIPNNFYRVFLLLVFSFGVYCPLSLTQFSYILLPVYLFAIFENNTNISTWLLKCFSTKIDLQKVLRDNFVKPFLGILGMLILIAVFVLVFIDRKFLVLVFLLLMFLPAAYNSAVVDYWSTSWRIICCFLLPFPFLPSVGVQTHISLCIASPAILSYFCNKISNRGCCARIQGLLKGYSKVLLAASLFIFIVNFGFNKPPTIARWISWMSIPLSFITPSITSQAYMVDRLIAYSLAFFIPYCLLSISYESLFMLIFIMLLMVFFRIENSHLSDVELMSLKIPQYKCVNHVAGFRGNLVDIRRSVVCVALVLCTLFGTGNFASINSFNPSTLNLFISVFSPFTMAILLILKLLLPILSVTKLIAAIVRFEKITIQKTCSIVLIITDLMSMCFFHQLKDEGSWLDIGMSISQYIVSMCISLALLLLLSISSALMRMEFSRW</sequence>
<keyword evidence="10 12" id="KW-0472">Membrane</keyword>
<keyword evidence="6 12" id="KW-0808">Transferase</keyword>
<evidence type="ECO:0000313" key="14">
    <source>
        <dbReference type="EMBL" id="CAB3406991.1"/>
    </source>
</evidence>
<keyword evidence="5 12" id="KW-0337">GPI-anchor biosynthesis</keyword>